<keyword evidence="2" id="KW-1185">Reference proteome</keyword>
<evidence type="ECO:0000313" key="2">
    <source>
        <dbReference type="Proteomes" id="UP001162992"/>
    </source>
</evidence>
<dbReference type="EMBL" id="CM055097">
    <property type="protein sequence ID" value="KAJ7554518.1"/>
    <property type="molecule type" value="Genomic_DNA"/>
</dbReference>
<sequence length="359" mass="41719">MASSTRSLSSLPYDLVMKAGLQMLEANLVPDFLLRRAARMLLSMRLRVSYKPTAAEQLRDLMEFAHSLKEFPIAVHSDKPNSQHYEVPTEFYKLVLGKHMKYSCSYFSKQTSGLDESEQAMLELYCERAQIADGQKILDLGCGWGSFSLYIAKKYPQALITGLSNSKTQKDYIEEECRKQGISNVNIITSDINLTEADTAYDRIVSIEMFEHMKNYKKLLKKISSWMKPNGLLFVHIFVHKVFAYHFQDSGDDDWMARSFFTGGTMPADGLLLYFQDDVSILNHWRISGNHYSRTSEEWLKNMDRNLESVKIIFEKTYGESEVRKWIAYWRAFFIAVSELFGFNNGEEWMVSHYLFKRK</sequence>
<gene>
    <name evidence="1" type="ORF">O6H91_06G144300</name>
</gene>
<proteinExistence type="predicted"/>
<dbReference type="Proteomes" id="UP001162992">
    <property type="component" value="Chromosome 6"/>
</dbReference>
<name>A0ACC2DJN7_DIPCM</name>
<organism evidence="1 2">
    <name type="scientific">Diphasiastrum complanatum</name>
    <name type="common">Issler's clubmoss</name>
    <name type="synonym">Lycopodium complanatum</name>
    <dbReference type="NCBI Taxonomy" id="34168"/>
    <lineage>
        <taxon>Eukaryota</taxon>
        <taxon>Viridiplantae</taxon>
        <taxon>Streptophyta</taxon>
        <taxon>Embryophyta</taxon>
        <taxon>Tracheophyta</taxon>
        <taxon>Lycopodiopsida</taxon>
        <taxon>Lycopodiales</taxon>
        <taxon>Lycopodiaceae</taxon>
        <taxon>Lycopodioideae</taxon>
        <taxon>Diphasiastrum</taxon>
    </lineage>
</organism>
<comment type="caution">
    <text evidence="1">The sequence shown here is derived from an EMBL/GenBank/DDBJ whole genome shotgun (WGS) entry which is preliminary data.</text>
</comment>
<evidence type="ECO:0000313" key="1">
    <source>
        <dbReference type="EMBL" id="KAJ7554518.1"/>
    </source>
</evidence>
<accession>A0ACC2DJN7</accession>
<reference evidence="2" key="1">
    <citation type="journal article" date="2024" name="Proc. Natl. Acad. Sci. U.S.A.">
        <title>Extraordinary preservation of gene collinearity over three hundred million years revealed in homosporous lycophytes.</title>
        <authorList>
            <person name="Li C."/>
            <person name="Wickell D."/>
            <person name="Kuo L.Y."/>
            <person name="Chen X."/>
            <person name="Nie B."/>
            <person name="Liao X."/>
            <person name="Peng D."/>
            <person name="Ji J."/>
            <person name="Jenkins J."/>
            <person name="Williams M."/>
            <person name="Shu S."/>
            <person name="Plott C."/>
            <person name="Barry K."/>
            <person name="Rajasekar S."/>
            <person name="Grimwood J."/>
            <person name="Han X."/>
            <person name="Sun S."/>
            <person name="Hou Z."/>
            <person name="He W."/>
            <person name="Dai G."/>
            <person name="Sun C."/>
            <person name="Schmutz J."/>
            <person name="Leebens-Mack J.H."/>
            <person name="Li F.W."/>
            <person name="Wang L."/>
        </authorList>
    </citation>
    <scope>NUCLEOTIDE SEQUENCE [LARGE SCALE GENOMIC DNA]</scope>
    <source>
        <strain evidence="2">cv. PW_Plant_1</strain>
    </source>
</reference>
<protein>
    <submittedName>
        <fullName evidence="1">Uncharacterized protein</fullName>
    </submittedName>
</protein>